<dbReference type="Proteomes" id="UP000215914">
    <property type="component" value="Chromosome 7"/>
</dbReference>
<organism evidence="1 2">
    <name type="scientific">Helianthus annuus</name>
    <name type="common">Common sunflower</name>
    <dbReference type="NCBI Taxonomy" id="4232"/>
    <lineage>
        <taxon>Eukaryota</taxon>
        <taxon>Viridiplantae</taxon>
        <taxon>Streptophyta</taxon>
        <taxon>Embryophyta</taxon>
        <taxon>Tracheophyta</taxon>
        <taxon>Spermatophyta</taxon>
        <taxon>Magnoliopsida</taxon>
        <taxon>eudicotyledons</taxon>
        <taxon>Gunneridae</taxon>
        <taxon>Pentapetalae</taxon>
        <taxon>asterids</taxon>
        <taxon>campanulids</taxon>
        <taxon>Asterales</taxon>
        <taxon>Asteraceae</taxon>
        <taxon>Asteroideae</taxon>
        <taxon>Heliantheae alliance</taxon>
        <taxon>Heliantheae</taxon>
        <taxon>Helianthus</taxon>
    </lineage>
</organism>
<protein>
    <submittedName>
        <fullName evidence="1">Uncharacterized protein</fullName>
    </submittedName>
</protein>
<sequence length="65" mass="7632">MLFEVGIMSRWMGALKANGLRILNQISERKYGRARLYMFGCFIKKCTRLKIESRHGLYVDVYVVT</sequence>
<keyword evidence="2" id="KW-1185">Reference proteome</keyword>
<dbReference type="AlphaFoldDB" id="A0A251UDW8"/>
<name>A0A251UDW8_HELAN</name>
<dbReference type="InParanoid" id="A0A251UDW8"/>
<evidence type="ECO:0000313" key="2">
    <source>
        <dbReference type="Proteomes" id="UP000215914"/>
    </source>
</evidence>
<proteinExistence type="predicted"/>
<gene>
    <name evidence="1" type="ORF">HannXRQ_Chr07g0202411</name>
</gene>
<accession>A0A251UDW8</accession>
<evidence type="ECO:0000313" key="1">
    <source>
        <dbReference type="EMBL" id="OTG21279.1"/>
    </source>
</evidence>
<reference evidence="2" key="1">
    <citation type="journal article" date="2017" name="Nature">
        <title>The sunflower genome provides insights into oil metabolism, flowering and Asterid evolution.</title>
        <authorList>
            <person name="Badouin H."/>
            <person name="Gouzy J."/>
            <person name="Grassa C.J."/>
            <person name="Murat F."/>
            <person name="Staton S.E."/>
            <person name="Cottret L."/>
            <person name="Lelandais-Briere C."/>
            <person name="Owens G.L."/>
            <person name="Carrere S."/>
            <person name="Mayjonade B."/>
            <person name="Legrand L."/>
            <person name="Gill N."/>
            <person name="Kane N.C."/>
            <person name="Bowers J.E."/>
            <person name="Hubner S."/>
            <person name="Bellec A."/>
            <person name="Berard A."/>
            <person name="Berges H."/>
            <person name="Blanchet N."/>
            <person name="Boniface M.C."/>
            <person name="Brunel D."/>
            <person name="Catrice O."/>
            <person name="Chaidir N."/>
            <person name="Claudel C."/>
            <person name="Donnadieu C."/>
            <person name="Faraut T."/>
            <person name="Fievet G."/>
            <person name="Helmstetter N."/>
            <person name="King M."/>
            <person name="Knapp S.J."/>
            <person name="Lai Z."/>
            <person name="Le Paslier M.C."/>
            <person name="Lippi Y."/>
            <person name="Lorenzon L."/>
            <person name="Mandel J.R."/>
            <person name="Marage G."/>
            <person name="Marchand G."/>
            <person name="Marquand E."/>
            <person name="Bret-Mestries E."/>
            <person name="Morien E."/>
            <person name="Nambeesan S."/>
            <person name="Nguyen T."/>
            <person name="Pegot-Espagnet P."/>
            <person name="Pouilly N."/>
            <person name="Raftis F."/>
            <person name="Sallet E."/>
            <person name="Schiex T."/>
            <person name="Thomas J."/>
            <person name="Vandecasteele C."/>
            <person name="Vares D."/>
            <person name="Vear F."/>
            <person name="Vautrin S."/>
            <person name="Crespi M."/>
            <person name="Mangin B."/>
            <person name="Burke J.M."/>
            <person name="Salse J."/>
            <person name="Munos S."/>
            <person name="Vincourt P."/>
            <person name="Rieseberg L.H."/>
            <person name="Langlade N.B."/>
        </authorList>
    </citation>
    <scope>NUCLEOTIDE SEQUENCE [LARGE SCALE GENOMIC DNA]</scope>
    <source>
        <strain evidence="2">cv. SF193</strain>
    </source>
</reference>
<dbReference type="EMBL" id="CM007896">
    <property type="protein sequence ID" value="OTG21279.1"/>
    <property type="molecule type" value="Genomic_DNA"/>
</dbReference>